<keyword evidence="10" id="KW-1185">Reference proteome</keyword>
<dbReference type="InterPro" id="IPR022796">
    <property type="entry name" value="Chloroa_b-bind"/>
</dbReference>
<dbReference type="GO" id="GO:0016168">
    <property type="term" value="F:chlorophyll binding"/>
    <property type="evidence" value="ECO:0007669"/>
    <property type="project" value="UniProtKB-KW"/>
</dbReference>
<evidence type="ECO:0000256" key="5">
    <source>
        <dbReference type="ARBA" id="ARBA00022531"/>
    </source>
</evidence>
<evidence type="ECO:0000256" key="7">
    <source>
        <dbReference type="PIRSR" id="PIRSR601344-1"/>
    </source>
</evidence>
<comment type="function">
    <text evidence="1">The light-harvesting complex (LHC) functions as a light receptor, it captures and delivers excitation energy to photosystems with which it is closely associated. Energy is transferred from the carotenoid and chlorophyll C (or B) to chlorophyll A and the photosynthetic reaction centers where it is used to synthesize ATP and reducing power.</text>
</comment>
<keyword evidence="7" id="KW-0157">Chromophore</keyword>
<feature type="binding site" evidence="7">
    <location>
        <position position="83"/>
    </location>
    <ligand>
        <name>chlorophyll a</name>
        <dbReference type="ChEBI" id="CHEBI:58416"/>
        <label>1</label>
    </ligand>
</feature>
<evidence type="ECO:0000256" key="2">
    <source>
        <dbReference type="ARBA" id="ARBA00004229"/>
    </source>
</evidence>
<dbReference type="GO" id="GO:0009765">
    <property type="term" value="P:photosynthesis, light harvesting"/>
    <property type="evidence" value="ECO:0007669"/>
    <property type="project" value="InterPro"/>
</dbReference>
<reference evidence="9" key="1">
    <citation type="submission" date="2023-01" db="EMBL/GenBank/DDBJ databases">
        <title>Metagenome sequencing of chrysophaentin producing Chrysophaeum taylorii.</title>
        <authorList>
            <person name="Davison J."/>
            <person name="Bewley C."/>
        </authorList>
    </citation>
    <scope>NUCLEOTIDE SEQUENCE</scope>
    <source>
        <strain evidence="9">NIES-1699</strain>
    </source>
</reference>
<feature type="binding site" description="axial binding residue" evidence="7">
    <location>
        <position position="85"/>
    </location>
    <ligand>
        <name>chlorophyll b</name>
        <dbReference type="ChEBI" id="CHEBI:61721"/>
        <label>1</label>
    </ligand>
    <ligandPart>
        <name>Mg</name>
        <dbReference type="ChEBI" id="CHEBI:25107"/>
    </ligandPart>
</feature>
<feature type="binding site" evidence="7">
    <location>
        <position position="48"/>
    </location>
    <ligand>
        <name>chlorophyll a</name>
        <dbReference type="ChEBI" id="CHEBI:58416"/>
        <label>1</label>
    </ligand>
</feature>
<feature type="binding site" evidence="7">
    <location>
        <position position="185"/>
    </location>
    <ligand>
        <name>chlorophyll b</name>
        <dbReference type="ChEBI" id="CHEBI:61721"/>
        <label>2</label>
    </ligand>
</feature>
<feature type="chain" id="PRO_5042162426" description="Chlorophyll a-b binding protein, chloroplastic" evidence="8">
    <location>
        <begin position="21"/>
        <end position="210"/>
    </location>
</feature>
<feature type="binding site" evidence="7">
    <location>
        <position position="183"/>
    </location>
    <ligand>
        <name>chlorophyll a</name>
        <dbReference type="ChEBI" id="CHEBI:58416"/>
        <label>1</label>
    </ligand>
</feature>
<gene>
    <name evidence="9" type="ORF">CTAYLR_008532</name>
</gene>
<dbReference type="Pfam" id="PF00504">
    <property type="entry name" value="Chloroa_b-bind"/>
    <property type="match status" value="1"/>
</dbReference>
<dbReference type="EMBL" id="JAQMWT010000634">
    <property type="protein sequence ID" value="KAJ8598835.1"/>
    <property type="molecule type" value="Genomic_DNA"/>
</dbReference>
<feature type="binding site" evidence="7">
    <location>
        <position position="179"/>
    </location>
    <ligand>
        <name>chlorophyll a</name>
        <dbReference type="ChEBI" id="CHEBI:58416"/>
        <label>1</label>
    </ligand>
</feature>
<accession>A0AAD7U5W3</accession>
<dbReference type="GO" id="GO:0016020">
    <property type="term" value="C:membrane"/>
    <property type="evidence" value="ECO:0007669"/>
    <property type="project" value="InterPro"/>
</dbReference>
<dbReference type="Gene3D" id="1.10.3460.10">
    <property type="entry name" value="Chlorophyll a/b binding protein domain"/>
    <property type="match status" value="1"/>
</dbReference>
<evidence type="ECO:0000313" key="9">
    <source>
        <dbReference type="EMBL" id="KAJ8598835.1"/>
    </source>
</evidence>
<feature type="signal peptide" evidence="8">
    <location>
        <begin position="1"/>
        <end position="20"/>
    </location>
</feature>
<evidence type="ECO:0008006" key="11">
    <source>
        <dbReference type="Google" id="ProtNLM"/>
    </source>
</evidence>
<comment type="similarity">
    <text evidence="3">Belongs to the fucoxanthin chlorophyll protein family.</text>
</comment>
<keyword evidence="8" id="KW-0732">Signal</keyword>
<protein>
    <recommendedName>
        <fullName evidence="11">Chlorophyll a-b binding protein, chloroplastic</fullName>
    </recommendedName>
</protein>
<keyword evidence="7" id="KW-0148">Chlorophyll</keyword>
<evidence type="ECO:0000256" key="6">
    <source>
        <dbReference type="ARBA" id="ARBA00022640"/>
    </source>
</evidence>
<keyword evidence="6" id="KW-0934">Plastid</keyword>
<dbReference type="SUPFAM" id="SSF103511">
    <property type="entry name" value="Chlorophyll a-b binding protein"/>
    <property type="match status" value="1"/>
</dbReference>
<keyword evidence="4" id="KW-0150">Chloroplast</keyword>
<evidence type="ECO:0000256" key="8">
    <source>
        <dbReference type="SAM" id="SignalP"/>
    </source>
</evidence>
<sequence>MIAWLALLPVARAFTAPAKATPSTHLNAAPLDDLPGASIEFNLMNEPWDPLGFASIHELIKDSPEHFGVWPSVQWLREAELKHCRVAMLAFVGAVAQQYWTFSGSLGGWYYQPGVNPMEALGSAFSTNPFGMWQLLCSIWLAESTFYPEGAWIGKMERAPGDLGWNLDNKKDDPEFQLKELKNGRLAMIGIISLSAAHFIPGSVPLIPSF</sequence>
<evidence type="ECO:0000313" key="10">
    <source>
        <dbReference type="Proteomes" id="UP001230188"/>
    </source>
</evidence>
<dbReference type="InterPro" id="IPR001344">
    <property type="entry name" value="Chloro_AB-bd_pln"/>
</dbReference>
<evidence type="ECO:0000256" key="4">
    <source>
        <dbReference type="ARBA" id="ARBA00022528"/>
    </source>
</evidence>
<organism evidence="9 10">
    <name type="scientific">Chrysophaeum taylorii</name>
    <dbReference type="NCBI Taxonomy" id="2483200"/>
    <lineage>
        <taxon>Eukaryota</taxon>
        <taxon>Sar</taxon>
        <taxon>Stramenopiles</taxon>
        <taxon>Ochrophyta</taxon>
        <taxon>Pelagophyceae</taxon>
        <taxon>Pelagomonadales</taxon>
        <taxon>Pelagomonadaceae</taxon>
        <taxon>Chrysophaeum</taxon>
    </lineage>
</organism>
<dbReference type="Proteomes" id="UP001230188">
    <property type="component" value="Unassembled WGS sequence"/>
</dbReference>
<dbReference type="AlphaFoldDB" id="A0AAD7U5W3"/>
<proteinExistence type="inferred from homology"/>
<dbReference type="PANTHER" id="PTHR21649">
    <property type="entry name" value="CHLOROPHYLL A/B BINDING PROTEIN"/>
    <property type="match status" value="1"/>
</dbReference>
<name>A0AAD7U5W3_9STRA</name>
<evidence type="ECO:0000256" key="3">
    <source>
        <dbReference type="ARBA" id="ARBA00005933"/>
    </source>
</evidence>
<comment type="subcellular location">
    <subcellularLocation>
        <location evidence="2">Plastid</location>
        <location evidence="2">Chloroplast</location>
    </subcellularLocation>
</comment>
<evidence type="ECO:0000256" key="1">
    <source>
        <dbReference type="ARBA" id="ARBA00004022"/>
    </source>
</evidence>
<comment type="caution">
    <text evidence="9">The sequence shown here is derived from an EMBL/GenBank/DDBJ whole genome shotgun (WGS) entry which is preliminary data.</text>
</comment>
<feature type="binding site" evidence="7">
    <location>
        <position position="80"/>
    </location>
    <ligand>
        <name>chlorophyll a</name>
        <dbReference type="ChEBI" id="CHEBI:58416"/>
        <label>1</label>
    </ligand>
</feature>
<feature type="binding site" evidence="7">
    <location>
        <position position="180"/>
    </location>
    <ligand>
        <name>chlorophyll a</name>
        <dbReference type="ChEBI" id="CHEBI:58416"/>
        <label>1</label>
    </ligand>
</feature>
<dbReference type="GO" id="GO:0009507">
    <property type="term" value="C:chloroplast"/>
    <property type="evidence" value="ECO:0007669"/>
    <property type="project" value="UniProtKB-SubCell"/>
</dbReference>
<keyword evidence="5" id="KW-0602">Photosynthesis</keyword>